<protein>
    <recommendedName>
        <fullName evidence="8">Aspartate aminotransferase</fullName>
        <ecNumber evidence="8">2.6.1.1</ecNumber>
    </recommendedName>
</protein>
<evidence type="ECO:0000259" key="9">
    <source>
        <dbReference type="Pfam" id="PF00155"/>
    </source>
</evidence>
<feature type="domain" description="Aminotransferase class I/classII large" evidence="9">
    <location>
        <begin position="127"/>
        <end position="492"/>
    </location>
</feature>
<dbReference type="GO" id="GO:0005739">
    <property type="term" value="C:mitochondrion"/>
    <property type="evidence" value="ECO:0007669"/>
    <property type="project" value="TreeGrafter"/>
</dbReference>
<keyword evidence="6" id="KW-0663">Pyridoxal phosphate</keyword>
<dbReference type="GO" id="GO:0030170">
    <property type="term" value="F:pyridoxal phosphate binding"/>
    <property type="evidence" value="ECO:0007669"/>
    <property type="project" value="InterPro"/>
</dbReference>
<dbReference type="NCBIfam" id="NF006719">
    <property type="entry name" value="PRK09257.1"/>
    <property type="match status" value="1"/>
</dbReference>
<dbReference type="PRINTS" id="PR00799">
    <property type="entry name" value="TRANSAMINASE"/>
</dbReference>
<comment type="catalytic activity">
    <reaction evidence="7 8">
        <text>L-aspartate + 2-oxoglutarate = oxaloacetate + L-glutamate</text>
        <dbReference type="Rhea" id="RHEA:21824"/>
        <dbReference type="ChEBI" id="CHEBI:16452"/>
        <dbReference type="ChEBI" id="CHEBI:16810"/>
        <dbReference type="ChEBI" id="CHEBI:29985"/>
        <dbReference type="ChEBI" id="CHEBI:29991"/>
        <dbReference type="EC" id="2.6.1.1"/>
    </reaction>
</comment>
<name>A0AAE0K7C0_9PEZI</name>
<comment type="cofactor">
    <cofactor evidence="1">
        <name>pyridoxal 5'-phosphate</name>
        <dbReference type="ChEBI" id="CHEBI:597326"/>
    </cofactor>
</comment>
<dbReference type="GO" id="GO:0006533">
    <property type="term" value="P:L-aspartate catabolic process"/>
    <property type="evidence" value="ECO:0007669"/>
    <property type="project" value="TreeGrafter"/>
</dbReference>
<gene>
    <name evidence="10" type="ORF">B0T24DRAFT_627590</name>
</gene>
<evidence type="ECO:0000256" key="3">
    <source>
        <dbReference type="ARBA" id="ARBA00011738"/>
    </source>
</evidence>
<dbReference type="AlphaFoldDB" id="A0AAE0K7C0"/>
<evidence type="ECO:0000256" key="5">
    <source>
        <dbReference type="ARBA" id="ARBA00022679"/>
    </source>
</evidence>
<dbReference type="InterPro" id="IPR015422">
    <property type="entry name" value="PyrdxlP-dep_Trfase_small"/>
</dbReference>
<evidence type="ECO:0000256" key="2">
    <source>
        <dbReference type="ARBA" id="ARBA00007441"/>
    </source>
</evidence>
<keyword evidence="4 8" id="KW-0032">Aminotransferase</keyword>
<dbReference type="PANTHER" id="PTHR11879">
    <property type="entry name" value="ASPARTATE AMINOTRANSFERASE"/>
    <property type="match status" value="1"/>
</dbReference>
<organism evidence="10 11">
    <name type="scientific">Lasiosphaeria ovina</name>
    <dbReference type="NCBI Taxonomy" id="92902"/>
    <lineage>
        <taxon>Eukaryota</taxon>
        <taxon>Fungi</taxon>
        <taxon>Dikarya</taxon>
        <taxon>Ascomycota</taxon>
        <taxon>Pezizomycotina</taxon>
        <taxon>Sordariomycetes</taxon>
        <taxon>Sordariomycetidae</taxon>
        <taxon>Sordariales</taxon>
        <taxon>Lasiosphaeriaceae</taxon>
        <taxon>Lasiosphaeria</taxon>
    </lineage>
</organism>
<evidence type="ECO:0000313" key="10">
    <source>
        <dbReference type="EMBL" id="KAK3370990.1"/>
    </source>
</evidence>
<reference evidence="10" key="2">
    <citation type="submission" date="2023-06" db="EMBL/GenBank/DDBJ databases">
        <authorList>
            <consortium name="Lawrence Berkeley National Laboratory"/>
            <person name="Haridas S."/>
            <person name="Hensen N."/>
            <person name="Bonometti L."/>
            <person name="Westerberg I."/>
            <person name="Brannstrom I.O."/>
            <person name="Guillou S."/>
            <person name="Cros-Aarteil S."/>
            <person name="Calhoun S."/>
            <person name="Kuo A."/>
            <person name="Mondo S."/>
            <person name="Pangilinan J."/>
            <person name="Riley R."/>
            <person name="Labutti K."/>
            <person name="Andreopoulos B."/>
            <person name="Lipzen A."/>
            <person name="Chen C."/>
            <person name="Yanf M."/>
            <person name="Daum C."/>
            <person name="Ng V."/>
            <person name="Clum A."/>
            <person name="Steindorff A."/>
            <person name="Ohm R."/>
            <person name="Martin F."/>
            <person name="Silar P."/>
            <person name="Natvig D."/>
            <person name="Lalanne C."/>
            <person name="Gautier V."/>
            <person name="Ament-Velasquez S.L."/>
            <person name="Kruys A."/>
            <person name="Hutchinson M.I."/>
            <person name="Powell A.J."/>
            <person name="Barry K."/>
            <person name="Miller A.N."/>
            <person name="Grigoriev I.V."/>
            <person name="Debuchy R."/>
            <person name="Gladieux P."/>
            <person name="Thoren M.H."/>
            <person name="Johannesson H."/>
        </authorList>
    </citation>
    <scope>NUCLEOTIDE SEQUENCE</scope>
    <source>
        <strain evidence="10">CBS 958.72</strain>
    </source>
</reference>
<evidence type="ECO:0000256" key="1">
    <source>
        <dbReference type="ARBA" id="ARBA00001933"/>
    </source>
</evidence>
<evidence type="ECO:0000256" key="6">
    <source>
        <dbReference type="ARBA" id="ARBA00022898"/>
    </source>
</evidence>
<evidence type="ECO:0000256" key="4">
    <source>
        <dbReference type="ARBA" id="ARBA00022576"/>
    </source>
</evidence>
<dbReference type="Gene3D" id="3.40.640.10">
    <property type="entry name" value="Type I PLP-dependent aspartate aminotransferase-like (Major domain)"/>
    <property type="match status" value="1"/>
</dbReference>
<comment type="subunit">
    <text evidence="3 8">Homodimer.</text>
</comment>
<sequence length="497" mass="54134">MGRLDAALTAEAKSIFDAKASEFHFCSIIWPDLILSAISPPLPTRPKRACRPRTSLPEPDVWFRAFLTPQFPRLRLPIHRPTMLSSLRIASRGVAAGRNLAAVRAASTWANVPQGITEAFKADSFAQKINLGVGAYRDDQGKPYVLPSVRKAEDQVIASRLNKEYAGITGVPEFTKAAAVLAYGKDSSALNRLAITQSISGTGALRIGGAFLARFFPGAKTIYIPEPSWANHAAVFKDSGLEVRKYAYYNKQTIGLDFDGLLADIKAAPAGSAFLFHACAHNPTGVDPTPAQWKEIEAAVKAQGHYSFFDMAYQGFASGDIHKDAFALRHFVAQGHNVCLAQSFAKNMGLYGERIGAFSVVCADAAERARVDSQIKILVRPMYSNPPIHGARIAAEILNTPALYDQWLVEVKDMADRIITMRALLKDNLEKLGSKHDWSHITSQIGMFAYTGLTPEQMDVLAKEHSVYATRDGRISVAGITSANVGRLAEAIFKVKG</sequence>
<evidence type="ECO:0000256" key="7">
    <source>
        <dbReference type="ARBA" id="ARBA00049185"/>
    </source>
</evidence>
<dbReference type="Proteomes" id="UP001287356">
    <property type="component" value="Unassembled WGS sequence"/>
</dbReference>
<dbReference type="SUPFAM" id="SSF53383">
    <property type="entry name" value="PLP-dependent transferases"/>
    <property type="match status" value="1"/>
</dbReference>
<dbReference type="PROSITE" id="PS00105">
    <property type="entry name" value="AA_TRANSFER_CLASS_1"/>
    <property type="match status" value="1"/>
</dbReference>
<dbReference type="InterPro" id="IPR000796">
    <property type="entry name" value="Asp_trans"/>
</dbReference>
<dbReference type="GO" id="GO:0004069">
    <property type="term" value="F:L-aspartate:2-oxoglutarate aminotransferase activity"/>
    <property type="evidence" value="ECO:0007669"/>
    <property type="project" value="UniProtKB-EC"/>
</dbReference>
<dbReference type="PANTHER" id="PTHR11879:SF22">
    <property type="entry name" value="ASPARTATE AMINOTRANSFERASE, MITOCHONDRIAL"/>
    <property type="match status" value="1"/>
</dbReference>
<comment type="similarity">
    <text evidence="2">Belongs to the class-I pyridoxal-phosphate-dependent aminotransferase family.</text>
</comment>
<accession>A0AAE0K7C0</accession>
<dbReference type="Pfam" id="PF00155">
    <property type="entry name" value="Aminotran_1_2"/>
    <property type="match status" value="1"/>
</dbReference>
<dbReference type="FunFam" id="3.90.1150.10:FF:000181">
    <property type="entry name" value="Aspartate aminotransferase"/>
    <property type="match status" value="1"/>
</dbReference>
<dbReference type="FunFam" id="3.40.640.10:FF:000026">
    <property type="entry name" value="Aspartate aminotransferase"/>
    <property type="match status" value="1"/>
</dbReference>
<keyword evidence="11" id="KW-1185">Reference proteome</keyword>
<dbReference type="InterPro" id="IPR004838">
    <property type="entry name" value="NHTrfase_class1_PyrdxlP-BS"/>
</dbReference>
<comment type="miscellaneous">
    <text evidence="8">In eukaryotes there are cytoplasmic, mitochondrial and chloroplastic isozymes.</text>
</comment>
<evidence type="ECO:0000313" key="11">
    <source>
        <dbReference type="Proteomes" id="UP001287356"/>
    </source>
</evidence>
<reference evidence="10" key="1">
    <citation type="journal article" date="2023" name="Mol. Phylogenet. Evol.">
        <title>Genome-scale phylogeny and comparative genomics of the fungal order Sordariales.</title>
        <authorList>
            <person name="Hensen N."/>
            <person name="Bonometti L."/>
            <person name="Westerberg I."/>
            <person name="Brannstrom I.O."/>
            <person name="Guillou S."/>
            <person name="Cros-Aarteil S."/>
            <person name="Calhoun S."/>
            <person name="Haridas S."/>
            <person name="Kuo A."/>
            <person name="Mondo S."/>
            <person name="Pangilinan J."/>
            <person name="Riley R."/>
            <person name="LaButti K."/>
            <person name="Andreopoulos B."/>
            <person name="Lipzen A."/>
            <person name="Chen C."/>
            <person name="Yan M."/>
            <person name="Daum C."/>
            <person name="Ng V."/>
            <person name="Clum A."/>
            <person name="Steindorff A."/>
            <person name="Ohm R.A."/>
            <person name="Martin F."/>
            <person name="Silar P."/>
            <person name="Natvig D.O."/>
            <person name="Lalanne C."/>
            <person name="Gautier V."/>
            <person name="Ament-Velasquez S.L."/>
            <person name="Kruys A."/>
            <person name="Hutchinson M.I."/>
            <person name="Powell A.J."/>
            <person name="Barry K."/>
            <person name="Miller A.N."/>
            <person name="Grigoriev I.V."/>
            <person name="Debuchy R."/>
            <person name="Gladieux P."/>
            <person name="Hiltunen Thoren M."/>
            <person name="Johannesson H."/>
        </authorList>
    </citation>
    <scope>NUCLEOTIDE SEQUENCE</scope>
    <source>
        <strain evidence="10">CBS 958.72</strain>
    </source>
</reference>
<proteinExistence type="inferred from homology"/>
<keyword evidence="5 8" id="KW-0808">Transferase</keyword>
<dbReference type="InterPro" id="IPR015421">
    <property type="entry name" value="PyrdxlP-dep_Trfase_major"/>
</dbReference>
<dbReference type="InterPro" id="IPR015424">
    <property type="entry name" value="PyrdxlP-dep_Trfase"/>
</dbReference>
<dbReference type="EC" id="2.6.1.1" evidence="8"/>
<dbReference type="InterPro" id="IPR004839">
    <property type="entry name" value="Aminotransferase_I/II_large"/>
</dbReference>
<dbReference type="EMBL" id="JAULSN010000005">
    <property type="protein sequence ID" value="KAK3370990.1"/>
    <property type="molecule type" value="Genomic_DNA"/>
</dbReference>
<dbReference type="CDD" id="cd00609">
    <property type="entry name" value="AAT_like"/>
    <property type="match status" value="1"/>
</dbReference>
<comment type="caution">
    <text evidence="10">The sequence shown here is derived from an EMBL/GenBank/DDBJ whole genome shotgun (WGS) entry which is preliminary data.</text>
</comment>
<dbReference type="Gene3D" id="3.90.1150.10">
    <property type="entry name" value="Aspartate Aminotransferase, domain 1"/>
    <property type="match status" value="1"/>
</dbReference>
<evidence type="ECO:0000256" key="8">
    <source>
        <dbReference type="RuleBase" id="RU000480"/>
    </source>
</evidence>